<reference evidence="1" key="1">
    <citation type="submission" date="2018-05" db="EMBL/GenBank/DDBJ databases">
        <authorList>
            <person name="Lanie J.A."/>
            <person name="Ng W.-L."/>
            <person name="Kazmierczak K.M."/>
            <person name="Andrzejewski T.M."/>
            <person name="Davidsen T.M."/>
            <person name="Wayne K.J."/>
            <person name="Tettelin H."/>
            <person name="Glass J.I."/>
            <person name="Rusch D."/>
            <person name="Podicherti R."/>
            <person name="Tsui H.-C.T."/>
            <person name="Winkler M.E."/>
        </authorList>
    </citation>
    <scope>NUCLEOTIDE SEQUENCE</scope>
</reference>
<dbReference type="AlphaFoldDB" id="A0A382CDR4"/>
<accession>A0A382CDR4</accession>
<feature type="non-terminal residue" evidence="1">
    <location>
        <position position="122"/>
    </location>
</feature>
<name>A0A382CDR4_9ZZZZ</name>
<organism evidence="1">
    <name type="scientific">marine metagenome</name>
    <dbReference type="NCBI Taxonomy" id="408172"/>
    <lineage>
        <taxon>unclassified sequences</taxon>
        <taxon>metagenomes</taxon>
        <taxon>ecological metagenomes</taxon>
    </lineage>
</organism>
<sequence>MKNFFYFFLCIFFLSSSLFANEVDEELIDKKFNQIKTTEFCTTNEWNEIEKKDFVAAFILGWYWEIKEADESEKIDKQSFNKLFNEVCGKKSLLIENLENLIIKNNIKRFYYTGHDWIKLDI</sequence>
<evidence type="ECO:0000313" key="1">
    <source>
        <dbReference type="EMBL" id="SVB24170.1"/>
    </source>
</evidence>
<dbReference type="EMBL" id="UINC01034006">
    <property type="protein sequence ID" value="SVB24170.1"/>
    <property type="molecule type" value="Genomic_DNA"/>
</dbReference>
<protein>
    <submittedName>
        <fullName evidence="1">Uncharacterized protein</fullName>
    </submittedName>
</protein>
<gene>
    <name evidence="1" type="ORF">METZ01_LOCUS177024</name>
</gene>
<proteinExistence type="predicted"/>